<evidence type="ECO:0000313" key="2">
    <source>
        <dbReference type="Proteomes" id="UP000509303"/>
    </source>
</evidence>
<dbReference type="RefSeq" id="WP_176164922.1">
    <property type="nucleotide sequence ID" value="NZ_CP054929.1"/>
</dbReference>
<accession>A0A7H8NFF6</accession>
<gene>
    <name evidence="1" type="ORF">HUT08_30865</name>
</gene>
<dbReference type="InterPro" id="IPR046306">
    <property type="entry name" value="DUF6421"/>
</dbReference>
<proteinExistence type="predicted"/>
<sequence>MSAAPPPADAQLLAAARGLTRTLIPRVDAFRARQRDDGTIAAPGEGDARALRGLAAEAASWFAGHGREHQADALRADVADWLAAGLDTPPHFARSRDALVAPADGDWAAFLAPTRTTNSVPPVGQRMEFFLIRREEPRALEAVAARYPHPKNTSQATALLAGSAGFARGNCIVFFPENVATHDRVTAQAYAIFTFSKFRKIHETYALPAAEAVLTPDSVPRASSGLRPRTCYQARSLWGYLHDYFHHQGAWPLDQHLAVKMNWSVGLLEELKVDCQTALACAAGGVPYADEQIAMIVLERMFRYPLADDAVRNFDAGTGVLLFSWLRATGALTDRGERLHLDRRRLLPALAELVSDITRLEASVATPAAYRAAARAFVRRFLPAGEAGDRYRFTADQHILRRAHHQLAALPPLHFAPGER</sequence>
<organism evidence="1 2">
    <name type="scientific">Streptomyces buecherae</name>
    <dbReference type="NCBI Taxonomy" id="2763006"/>
    <lineage>
        <taxon>Bacteria</taxon>
        <taxon>Bacillati</taxon>
        <taxon>Actinomycetota</taxon>
        <taxon>Actinomycetes</taxon>
        <taxon>Kitasatosporales</taxon>
        <taxon>Streptomycetaceae</taxon>
        <taxon>Streptomyces</taxon>
    </lineage>
</organism>
<reference evidence="1 2" key="1">
    <citation type="submission" date="2020-06" db="EMBL/GenBank/DDBJ databases">
        <title>Genome mining for natural products.</title>
        <authorList>
            <person name="Zhang B."/>
            <person name="Shi J."/>
            <person name="Ge H."/>
        </authorList>
    </citation>
    <scope>NUCLEOTIDE SEQUENCE [LARGE SCALE GENOMIC DNA]</scope>
    <source>
        <strain evidence="1 2">NA00687</strain>
    </source>
</reference>
<dbReference type="Pfam" id="PF19985">
    <property type="entry name" value="DUF6421"/>
    <property type="match status" value="1"/>
</dbReference>
<protein>
    <submittedName>
        <fullName evidence="1">Uncharacterized protein</fullName>
    </submittedName>
</protein>
<keyword evidence="2" id="KW-1185">Reference proteome</keyword>
<dbReference type="Proteomes" id="UP000509303">
    <property type="component" value="Chromosome"/>
</dbReference>
<name>A0A7H8NFF6_9ACTN</name>
<dbReference type="EMBL" id="CP054929">
    <property type="protein sequence ID" value="QKW53213.1"/>
    <property type="molecule type" value="Genomic_DNA"/>
</dbReference>
<dbReference type="AlphaFoldDB" id="A0A7H8NFF6"/>
<evidence type="ECO:0000313" key="1">
    <source>
        <dbReference type="EMBL" id="QKW53213.1"/>
    </source>
</evidence>